<dbReference type="Proteomes" id="UP001189429">
    <property type="component" value="Unassembled WGS sequence"/>
</dbReference>
<dbReference type="Gene3D" id="3.30.110.20">
    <property type="entry name" value="Alba-like domain"/>
    <property type="match status" value="1"/>
</dbReference>
<comment type="caution">
    <text evidence="3">The sequence shown here is derived from an EMBL/GenBank/DDBJ whole genome shotgun (WGS) entry which is preliminary data.</text>
</comment>
<keyword evidence="4" id="KW-1185">Reference proteome</keyword>
<proteinExistence type="predicted"/>
<keyword evidence="1" id="KW-0694">RNA-binding</keyword>
<gene>
    <name evidence="3" type="ORF">PCOR1329_LOCUS39511</name>
</gene>
<evidence type="ECO:0008006" key="5">
    <source>
        <dbReference type="Google" id="ProtNLM"/>
    </source>
</evidence>
<dbReference type="InterPro" id="IPR036882">
    <property type="entry name" value="Alba-like_dom_sf"/>
</dbReference>
<evidence type="ECO:0000256" key="1">
    <source>
        <dbReference type="ARBA" id="ARBA00022884"/>
    </source>
</evidence>
<protein>
    <recommendedName>
        <fullName evidence="5">DNA/RNA-binding protein Alba-like domain-containing protein</fullName>
    </recommendedName>
</protein>
<sequence>MAPSGEEEVANAGEATSTPGVVDMKVTTNKSAGFYIRAATSFLAGVEAKDGKEAKEPVCVLNISGLGDAVSAACSAAAAVESKGLGYIKKIETSYPEMEGSGRGCPRVLITVFHKGA</sequence>
<evidence type="ECO:0000313" key="3">
    <source>
        <dbReference type="EMBL" id="CAK0845842.1"/>
    </source>
</evidence>
<evidence type="ECO:0000313" key="4">
    <source>
        <dbReference type="Proteomes" id="UP001189429"/>
    </source>
</evidence>
<name>A0ABN9TIV6_9DINO</name>
<reference evidence="3" key="1">
    <citation type="submission" date="2023-10" db="EMBL/GenBank/DDBJ databases">
        <authorList>
            <person name="Chen Y."/>
            <person name="Shah S."/>
            <person name="Dougan E. K."/>
            <person name="Thang M."/>
            <person name="Chan C."/>
        </authorList>
    </citation>
    <scope>NUCLEOTIDE SEQUENCE [LARGE SCALE GENOMIC DNA]</scope>
</reference>
<dbReference type="EMBL" id="CAUYUJ010014771">
    <property type="protein sequence ID" value="CAK0845842.1"/>
    <property type="molecule type" value="Genomic_DNA"/>
</dbReference>
<feature type="region of interest" description="Disordered" evidence="2">
    <location>
        <begin position="1"/>
        <end position="21"/>
    </location>
</feature>
<dbReference type="SUPFAM" id="SSF82704">
    <property type="entry name" value="AlbA-like"/>
    <property type="match status" value="1"/>
</dbReference>
<organism evidence="3 4">
    <name type="scientific">Prorocentrum cordatum</name>
    <dbReference type="NCBI Taxonomy" id="2364126"/>
    <lineage>
        <taxon>Eukaryota</taxon>
        <taxon>Sar</taxon>
        <taxon>Alveolata</taxon>
        <taxon>Dinophyceae</taxon>
        <taxon>Prorocentrales</taxon>
        <taxon>Prorocentraceae</taxon>
        <taxon>Prorocentrum</taxon>
    </lineage>
</organism>
<accession>A0ABN9TIV6</accession>
<evidence type="ECO:0000256" key="2">
    <source>
        <dbReference type="SAM" id="MobiDB-lite"/>
    </source>
</evidence>